<proteinExistence type="predicted"/>
<comment type="caution">
    <text evidence="1">The sequence shown here is derived from an EMBL/GenBank/DDBJ whole genome shotgun (WGS) entry which is preliminary data.</text>
</comment>
<evidence type="ECO:0000313" key="1">
    <source>
        <dbReference type="EMBL" id="ERJ12300.1"/>
    </source>
</evidence>
<dbReference type="EMBL" id="AFNU02000005">
    <property type="protein sequence ID" value="ERJ12300.1"/>
    <property type="molecule type" value="Genomic_DNA"/>
</dbReference>
<sequence length="134" mass="15637">MKRTSIQLNQKSMDILNQYKSFGFTTKNDLIEKAVTDMILQQNYQYVSNSIVEEFYNSFKEEFHTHLKTLKYILNENNRQIIKNKLIFANEVLDINNSGQPCEEVLAYSYKKARSIIDADSDNVEKILKGDKNA</sequence>
<organism evidence="1 2">
    <name type="scientific">Haloplasma contractile SSD-17B</name>
    <dbReference type="NCBI Taxonomy" id="1033810"/>
    <lineage>
        <taxon>Bacteria</taxon>
        <taxon>Bacillati</taxon>
        <taxon>Mycoplasmatota</taxon>
        <taxon>Mollicutes</taxon>
        <taxon>Haloplasmatales</taxon>
        <taxon>Haloplasmataceae</taxon>
        <taxon>Haloplasma</taxon>
    </lineage>
</organism>
<reference evidence="1 2" key="1">
    <citation type="journal article" date="2011" name="J. Bacteriol.">
        <title>Genome sequence of Haloplasma contractile, an unusual contractile bacterium from a deep-sea anoxic brine lake.</title>
        <authorList>
            <person name="Antunes A."/>
            <person name="Alam I."/>
            <person name="El Dorry H."/>
            <person name="Siam R."/>
            <person name="Robertson A."/>
            <person name="Bajic V.B."/>
            <person name="Stingl U."/>
        </authorList>
    </citation>
    <scope>NUCLEOTIDE SEQUENCE [LARGE SCALE GENOMIC DNA]</scope>
    <source>
        <strain evidence="1 2">SSD-17B</strain>
    </source>
</reference>
<dbReference type="AlphaFoldDB" id="U2FHI5"/>
<dbReference type="STRING" id="1033810.HLPCO_001827"/>
<keyword evidence="2" id="KW-1185">Reference proteome</keyword>
<dbReference type="Proteomes" id="UP000005707">
    <property type="component" value="Unassembled WGS sequence"/>
</dbReference>
<reference evidence="1 2" key="2">
    <citation type="journal article" date="2013" name="PLoS ONE">
        <title>INDIGO - INtegrated Data Warehouse of MIcrobial GenOmes with Examples from the Red Sea Extremophiles.</title>
        <authorList>
            <person name="Alam I."/>
            <person name="Antunes A."/>
            <person name="Kamau A.A."/>
            <person name="Ba Alawi W."/>
            <person name="Kalkatawi M."/>
            <person name="Stingl U."/>
            <person name="Bajic V.B."/>
        </authorList>
    </citation>
    <scope>NUCLEOTIDE SEQUENCE [LARGE SCALE GENOMIC DNA]</scope>
    <source>
        <strain evidence="1 2">SSD-17B</strain>
    </source>
</reference>
<protein>
    <submittedName>
        <fullName evidence="1">Uncharacterized protein</fullName>
    </submittedName>
</protein>
<evidence type="ECO:0000313" key="2">
    <source>
        <dbReference type="Proteomes" id="UP000005707"/>
    </source>
</evidence>
<dbReference type="RefSeq" id="WP_008825307.1">
    <property type="nucleotide sequence ID" value="NZ_AFNU02000005.1"/>
</dbReference>
<accession>U2FHI5</accession>
<name>U2FHI5_9MOLU</name>
<gene>
    <name evidence="1" type="ORF">HLPCO_001827</name>
</gene>
<dbReference type="InParanoid" id="U2FHI5"/>